<dbReference type="STRING" id="1802056.A2954_03920"/>
<feature type="transmembrane region" description="Helical" evidence="4">
    <location>
        <begin position="271"/>
        <end position="304"/>
    </location>
</feature>
<name>A0A1F7IEP6_9BACT</name>
<keyword evidence="1 4" id="KW-0812">Transmembrane</keyword>
<dbReference type="InterPro" id="IPR020846">
    <property type="entry name" value="MFS_dom"/>
</dbReference>
<feature type="transmembrane region" description="Helical" evidence="4">
    <location>
        <begin position="325"/>
        <end position="348"/>
    </location>
</feature>
<gene>
    <name evidence="6" type="ORF">A2954_03920</name>
</gene>
<dbReference type="PANTHER" id="PTHR23518:SF2">
    <property type="entry name" value="MAJOR FACILITATOR SUPERFAMILY TRANSPORTER"/>
    <property type="match status" value="1"/>
</dbReference>
<evidence type="ECO:0000256" key="1">
    <source>
        <dbReference type="ARBA" id="ARBA00022692"/>
    </source>
</evidence>
<evidence type="ECO:0000256" key="4">
    <source>
        <dbReference type="SAM" id="Phobius"/>
    </source>
</evidence>
<reference evidence="6 7" key="1">
    <citation type="journal article" date="2016" name="Nat. Commun.">
        <title>Thousands of microbial genomes shed light on interconnected biogeochemical processes in an aquifer system.</title>
        <authorList>
            <person name="Anantharaman K."/>
            <person name="Brown C.T."/>
            <person name="Hug L.A."/>
            <person name="Sharon I."/>
            <person name="Castelle C.J."/>
            <person name="Probst A.J."/>
            <person name="Thomas B.C."/>
            <person name="Singh A."/>
            <person name="Wilkins M.J."/>
            <person name="Karaoz U."/>
            <person name="Brodie E.L."/>
            <person name="Williams K.H."/>
            <person name="Hubbard S.S."/>
            <person name="Banfield J.F."/>
        </authorList>
    </citation>
    <scope>NUCLEOTIDE SEQUENCE [LARGE SCALE GENOMIC DNA]</scope>
</reference>
<dbReference type="CDD" id="cd17370">
    <property type="entry name" value="MFS_MJ1317_like"/>
    <property type="match status" value="1"/>
</dbReference>
<evidence type="ECO:0000313" key="6">
    <source>
        <dbReference type="EMBL" id="OGK41832.1"/>
    </source>
</evidence>
<feature type="transmembrane region" description="Helical" evidence="4">
    <location>
        <begin position="209"/>
        <end position="231"/>
    </location>
</feature>
<dbReference type="AlphaFoldDB" id="A0A1F7IEP6"/>
<dbReference type="SUPFAM" id="SSF103473">
    <property type="entry name" value="MFS general substrate transporter"/>
    <property type="match status" value="1"/>
</dbReference>
<accession>A0A1F7IEP6</accession>
<evidence type="ECO:0000259" key="5">
    <source>
        <dbReference type="PROSITE" id="PS50850"/>
    </source>
</evidence>
<organism evidence="6 7">
    <name type="scientific">Candidatus Roizmanbacteria bacterium RIFCSPLOWO2_01_FULL_37_12</name>
    <dbReference type="NCBI Taxonomy" id="1802056"/>
    <lineage>
        <taxon>Bacteria</taxon>
        <taxon>Candidatus Roizmaniibacteriota</taxon>
    </lineage>
</organism>
<evidence type="ECO:0000256" key="2">
    <source>
        <dbReference type="ARBA" id="ARBA00022989"/>
    </source>
</evidence>
<feature type="transmembrane region" description="Helical" evidence="4">
    <location>
        <begin position="164"/>
        <end position="184"/>
    </location>
</feature>
<feature type="transmembrane region" description="Helical" evidence="4">
    <location>
        <begin position="40"/>
        <end position="64"/>
    </location>
</feature>
<sequence length="383" mass="42673">MKKQSDRMVVAVLSLASFLHDVGSDMVFSVWPLFVTQVLGANMAVLGLIDGIGEAVVSLSGAVGGYISDKIRKRKIFVWTGYLFGGIARIGYALSPSWQWLIPFRLLDRSGKIRSAPRDAIISNISTHHNRGVRFGILRAMDNLGAVVGILISILFLKVLGFTNLFLLAAIPSVIAVLFIIFFIREEIPHRQVLFKGISFKNFDNNLRLLTVLSGLFALGSFSYSFLLLFANRSGFTTYQIPILYLLFTAVAAIFSIPFGKLSDRWGRKNILYLSYFFWVLVLVFFIFYSNFFGSILAFIFYGLHKGALEPVQKTYVAELAPTDYVASTIGAFQMVIGLMALPASFLAGLMWDKISPTTPFYFSLSLTLISAAMLKFVRETKT</sequence>
<evidence type="ECO:0000313" key="7">
    <source>
        <dbReference type="Proteomes" id="UP000177698"/>
    </source>
</evidence>
<feature type="transmembrane region" description="Helical" evidence="4">
    <location>
        <begin position="137"/>
        <end position="157"/>
    </location>
</feature>
<evidence type="ECO:0000256" key="3">
    <source>
        <dbReference type="ARBA" id="ARBA00023136"/>
    </source>
</evidence>
<proteinExistence type="predicted"/>
<dbReference type="EMBL" id="MGAG01000009">
    <property type="protein sequence ID" value="OGK41832.1"/>
    <property type="molecule type" value="Genomic_DNA"/>
</dbReference>
<dbReference type="PANTHER" id="PTHR23518">
    <property type="entry name" value="C-METHYLTRANSFERASE"/>
    <property type="match status" value="1"/>
</dbReference>
<keyword evidence="3 4" id="KW-0472">Membrane</keyword>
<dbReference type="InterPro" id="IPR011701">
    <property type="entry name" value="MFS"/>
</dbReference>
<keyword evidence="2 4" id="KW-1133">Transmembrane helix</keyword>
<dbReference type="GO" id="GO:0022857">
    <property type="term" value="F:transmembrane transporter activity"/>
    <property type="evidence" value="ECO:0007669"/>
    <property type="project" value="InterPro"/>
</dbReference>
<dbReference type="InterPro" id="IPR036259">
    <property type="entry name" value="MFS_trans_sf"/>
</dbReference>
<comment type="caution">
    <text evidence="6">The sequence shown here is derived from an EMBL/GenBank/DDBJ whole genome shotgun (WGS) entry which is preliminary data.</text>
</comment>
<protein>
    <recommendedName>
        <fullName evidence="5">Major facilitator superfamily (MFS) profile domain-containing protein</fullName>
    </recommendedName>
</protein>
<dbReference type="Pfam" id="PF07690">
    <property type="entry name" value="MFS_1"/>
    <property type="match status" value="1"/>
</dbReference>
<feature type="domain" description="Major facilitator superfamily (MFS) profile" evidence="5">
    <location>
        <begin position="9"/>
        <end position="383"/>
    </location>
</feature>
<dbReference type="Gene3D" id="1.20.1250.20">
    <property type="entry name" value="MFS general substrate transporter like domains"/>
    <property type="match status" value="2"/>
</dbReference>
<feature type="transmembrane region" description="Helical" evidence="4">
    <location>
        <begin position="243"/>
        <end position="259"/>
    </location>
</feature>
<dbReference type="Proteomes" id="UP000177698">
    <property type="component" value="Unassembled WGS sequence"/>
</dbReference>
<dbReference type="PROSITE" id="PS50850">
    <property type="entry name" value="MFS"/>
    <property type="match status" value="1"/>
</dbReference>